<reference evidence="2 3" key="1">
    <citation type="submission" date="2023-03" db="EMBL/GenBank/DDBJ databases">
        <title>NovoSphingobium album sp. nov. isolated from polycyclic aromatic hydrocarbons- and heavy-metal polluted soil.</title>
        <authorList>
            <person name="Liu Z."/>
            <person name="Wang K."/>
        </authorList>
    </citation>
    <scope>NUCLEOTIDE SEQUENCE [LARGE SCALE GENOMIC DNA]</scope>
    <source>
        <strain evidence="2 3">H3SJ31-1</strain>
    </source>
</reference>
<keyword evidence="1" id="KW-0472">Membrane</keyword>
<proteinExistence type="predicted"/>
<accession>A0ABT5WSN3</accession>
<name>A0ABT5WSN3_9SPHN</name>
<feature type="transmembrane region" description="Helical" evidence="1">
    <location>
        <begin position="206"/>
        <end position="224"/>
    </location>
</feature>
<dbReference type="Pfam" id="PF06772">
    <property type="entry name" value="LtrA"/>
    <property type="match status" value="1"/>
</dbReference>
<feature type="transmembrane region" description="Helical" evidence="1">
    <location>
        <begin position="140"/>
        <end position="161"/>
    </location>
</feature>
<feature type="transmembrane region" description="Helical" evidence="1">
    <location>
        <begin position="20"/>
        <end position="38"/>
    </location>
</feature>
<feature type="transmembrane region" description="Helical" evidence="1">
    <location>
        <begin position="339"/>
        <end position="370"/>
    </location>
</feature>
<sequence>MSPRTRDPHEEHRASTPLELLFDLVIVIAIASAAAGLHHAVAGNHAGQGVLTFALAFFATWWAWVNFTWFASAYDNDGPVYRLITCWIMGGALVLAAGIPAMFEGIDLSLVIIGYIVMRIGMVAFWLITARSDPPHRKTAMAYAAGIALAQVYWTVALLLLRPEGQGAVVALFLIGVALELSVPAVAERQGITPWHREHMIERHGLFIIIVLGEVLLSGATAFELGGEGHGDLPRLVLLAVSALTITFAMWWLYFSQEGPLESDDLGSAIRWGYLHSVIYAAGAAVGAGFLVLVDVLRGHAAASQQLGNLAVAVPLAAYLGGIWLVRDRAVLIGTGRHVLLPFAVAVLAAGTWLGQAALPAMALLCALAVPVRGHVRCQSA</sequence>
<evidence type="ECO:0000313" key="3">
    <source>
        <dbReference type="Proteomes" id="UP001216253"/>
    </source>
</evidence>
<dbReference type="RefSeq" id="WP_275229115.1">
    <property type="nucleotide sequence ID" value="NZ_JARESE010000050.1"/>
</dbReference>
<comment type="caution">
    <text evidence="2">The sequence shown here is derived from an EMBL/GenBank/DDBJ whole genome shotgun (WGS) entry which is preliminary data.</text>
</comment>
<feature type="transmembrane region" description="Helical" evidence="1">
    <location>
        <begin position="309"/>
        <end position="327"/>
    </location>
</feature>
<feature type="transmembrane region" description="Helical" evidence="1">
    <location>
        <begin position="80"/>
        <end position="103"/>
    </location>
</feature>
<keyword evidence="3" id="KW-1185">Reference proteome</keyword>
<organism evidence="2 3">
    <name type="scientific">Novosphingobium album</name>
    <name type="common">ex Liu et al. 2023</name>
    <dbReference type="NCBI Taxonomy" id="3031130"/>
    <lineage>
        <taxon>Bacteria</taxon>
        <taxon>Pseudomonadati</taxon>
        <taxon>Pseudomonadota</taxon>
        <taxon>Alphaproteobacteria</taxon>
        <taxon>Sphingomonadales</taxon>
        <taxon>Sphingomonadaceae</taxon>
        <taxon>Novosphingobium</taxon>
    </lineage>
</organism>
<keyword evidence="1" id="KW-0812">Transmembrane</keyword>
<dbReference type="PANTHER" id="PTHR36840:SF1">
    <property type="entry name" value="BLL5714 PROTEIN"/>
    <property type="match status" value="1"/>
</dbReference>
<protein>
    <submittedName>
        <fullName evidence="2">Low temperature requirement protein A</fullName>
    </submittedName>
</protein>
<feature type="transmembrane region" description="Helical" evidence="1">
    <location>
        <begin position="236"/>
        <end position="254"/>
    </location>
</feature>
<feature type="transmembrane region" description="Helical" evidence="1">
    <location>
        <begin position="168"/>
        <end position="186"/>
    </location>
</feature>
<dbReference type="InterPro" id="IPR010640">
    <property type="entry name" value="Low_temperature_requirement_A"/>
</dbReference>
<evidence type="ECO:0000256" key="1">
    <source>
        <dbReference type="SAM" id="Phobius"/>
    </source>
</evidence>
<dbReference type="PANTHER" id="PTHR36840">
    <property type="entry name" value="BLL5714 PROTEIN"/>
    <property type="match status" value="1"/>
</dbReference>
<dbReference type="EMBL" id="JARESE010000050">
    <property type="protein sequence ID" value="MDE8653010.1"/>
    <property type="molecule type" value="Genomic_DNA"/>
</dbReference>
<dbReference type="Proteomes" id="UP001216253">
    <property type="component" value="Unassembled WGS sequence"/>
</dbReference>
<gene>
    <name evidence="2" type="ORF">PYV00_14985</name>
</gene>
<feature type="transmembrane region" description="Helical" evidence="1">
    <location>
        <begin position="274"/>
        <end position="297"/>
    </location>
</feature>
<feature type="transmembrane region" description="Helical" evidence="1">
    <location>
        <begin position="50"/>
        <end position="74"/>
    </location>
</feature>
<keyword evidence="1" id="KW-1133">Transmembrane helix</keyword>
<evidence type="ECO:0000313" key="2">
    <source>
        <dbReference type="EMBL" id="MDE8653010.1"/>
    </source>
</evidence>
<feature type="transmembrane region" description="Helical" evidence="1">
    <location>
        <begin position="110"/>
        <end position="128"/>
    </location>
</feature>